<feature type="transmembrane region" description="Helical" evidence="7">
    <location>
        <begin position="12"/>
        <end position="35"/>
    </location>
</feature>
<dbReference type="PANTHER" id="PTHR21382">
    <property type="entry name" value="NADH-UBIQUINONE OXIDOREDUCTASE SUBUNIT"/>
    <property type="match status" value="1"/>
</dbReference>
<evidence type="ECO:0000256" key="4">
    <source>
        <dbReference type="ARBA" id="ARBA00022989"/>
    </source>
</evidence>
<dbReference type="EMBL" id="JAEMWZ010000260">
    <property type="protein sequence ID" value="KAG7128963.1"/>
    <property type="molecule type" value="Genomic_DNA"/>
</dbReference>
<dbReference type="GO" id="GO:0006120">
    <property type="term" value="P:mitochondrial electron transport, NADH to ubiquinone"/>
    <property type="evidence" value="ECO:0007669"/>
    <property type="project" value="InterPro"/>
</dbReference>
<dbReference type="PANTHER" id="PTHR21382:SF1">
    <property type="entry name" value="NADH DEHYDROGENASE [UBIQUINONE] 1 ALPHA SUBCOMPLEX SUBUNIT 11"/>
    <property type="match status" value="1"/>
</dbReference>
<dbReference type="InterPro" id="IPR039205">
    <property type="entry name" value="NDUFA11"/>
</dbReference>
<comment type="subcellular location">
    <subcellularLocation>
        <location evidence="1">Mitochondrion inner membrane</location>
        <topology evidence="1">Multi-pass membrane protein</topology>
    </subcellularLocation>
</comment>
<organism evidence="8 10">
    <name type="scientific">Verticillium longisporum</name>
    <name type="common">Verticillium dahliae var. longisporum</name>
    <dbReference type="NCBI Taxonomy" id="100787"/>
    <lineage>
        <taxon>Eukaryota</taxon>
        <taxon>Fungi</taxon>
        <taxon>Dikarya</taxon>
        <taxon>Ascomycota</taxon>
        <taxon>Pezizomycotina</taxon>
        <taxon>Sordariomycetes</taxon>
        <taxon>Hypocreomycetidae</taxon>
        <taxon>Glomerellales</taxon>
        <taxon>Plectosphaerellaceae</taxon>
        <taxon>Verticillium</taxon>
    </lineage>
</organism>
<evidence type="ECO:0000313" key="9">
    <source>
        <dbReference type="EMBL" id="KAG7128963.1"/>
    </source>
</evidence>
<sequence length="194" mass="21105">MAGDDVHHPKDALKAGFTGLTIVGTSGFFVAAIHNALQVNNVGAMSVFTRSGGIIGIFALGGGAYEFTKTASANLRHKNDPWNSAIGGFVAGSILGMTRKRMPTVLGVGALVSATMGVFDFTGARLRGWAERPEEDEFERKLALRANRRRPIEETIAELGERRELKTEGYDERRRERLQAKYGVEINPVKATVE</sequence>
<evidence type="ECO:0000256" key="6">
    <source>
        <dbReference type="ARBA" id="ARBA00023136"/>
    </source>
</evidence>
<feature type="transmembrane region" description="Helical" evidence="7">
    <location>
        <begin position="104"/>
        <end position="122"/>
    </location>
</feature>
<evidence type="ECO:0000313" key="10">
    <source>
        <dbReference type="Proteomes" id="UP000044602"/>
    </source>
</evidence>
<keyword evidence="3" id="KW-0999">Mitochondrion inner membrane</keyword>
<keyword evidence="4 7" id="KW-1133">Transmembrane helix</keyword>
<proteinExistence type="predicted"/>
<keyword evidence="10" id="KW-1185">Reference proteome</keyword>
<dbReference type="Proteomes" id="UP000044602">
    <property type="component" value="Unassembled WGS sequence"/>
</dbReference>
<dbReference type="STRING" id="100787.A0A0G4N6H9"/>
<evidence type="ECO:0000256" key="3">
    <source>
        <dbReference type="ARBA" id="ARBA00022792"/>
    </source>
</evidence>
<keyword evidence="2 7" id="KW-0812">Transmembrane</keyword>
<reference evidence="9" key="2">
    <citation type="journal article" date="2021" name="Mol. Plant Pathol.">
        <title>A 20-kb lineage-specific genomic region tames virulence in pathogenic amphidiploid Verticillium longisporum.</title>
        <authorList>
            <person name="Harting R."/>
            <person name="Starke J."/>
            <person name="Kusch H."/>
            <person name="Poggeler S."/>
            <person name="Maurus I."/>
            <person name="Schluter R."/>
            <person name="Landesfeind M."/>
            <person name="Bulla I."/>
            <person name="Nowrousian M."/>
            <person name="de Jonge R."/>
            <person name="Stahlhut G."/>
            <person name="Hoff K.J."/>
            <person name="Asshauer K.P."/>
            <person name="Thurmer A."/>
            <person name="Stanke M."/>
            <person name="Daniel R."/>
            <person name="Morgenstern B."/>
            <person name="Thomma B.P.H.J."/>
            <person name="Kronstad J.W."/>
            <person name="Braus-Stromeyer S.A."/>
            <person name="Braus G.H."/>
        </authorList>
    </citation>
    <scope>NUCLEOTIDE SEQUENCE</scope>
    <source>
        <strain evidence="9">Vl32</strain>
    </source>
</reference>
<protein>
    <submittedName>
        <fullName evidence="9">NADH-ubiquinone oxidoreductase 21.3 kDa subunit like protein</fullName>
    </submittedName>
</protein>
<gene>
    <name evidence="8" type="ORF">BN1708_008706</name>
    <name evidence="9" type="ORF">HYQ45_011679</name>
</gene>
<dbReference type="SMR" id="A0A0G4N6H9"/>
<dbReference type="EMBL" id="CVQH01027416">
    <property type="protein sequence ID" value="CRK42241.1"/>
    <property type="molecule type" value="Genomic_DNA"/>
</dbReference>
<evidence type="ECO:0000256" key="1">
    <source>
        <dbReference type="ARBA" id="ARBA00004448"/>
    </source>
</evidence>
<dbReference type="Pfam" id="PF02466">
    <property type="entry name" value="Tim17"/>
    <property type="match status" value="1"/>
</dbReference>
<reference evidence="8 10" key="1">
    <citation type="submission" date="2015-05" db="EMBL/GenBank/DDBJ databases">
        <authorList>
            <person name="Wang D.B."/>
            <person name="Wang M."/>
        </authorList>
    </citation>
    <scope>NUCLEOTIDE SEQUENCE [LARGE SCALE GENOMIC DNA]</scope>
    <source>
        <strain evidence="8">VL1</strain>
    </source>
</reference>
<dbReference type="AlphaFoldDB" id="A0A0G4N6H9"/>
<dbReference type="GO" id="GO:0045271">
    <property type="term" value="C:respiratory chain complex I"/>
    <property type="evidence" value="ECO:0007669"/>
    <property type="project" value="InterPro"/>
</dbReference>
<accession>A0A0G4N6H9</accession>
<keyword evidence="9" id="KW-0830">Ubiquinone</keyword>
<dbReference type="Proteomes" id="UP000689129">
    <property type="component" value="Unassembled WGS sequence"/>
</dbReference>
<name>A0A0G4N6H9_VERLO</name>
<dbReference type="OrthoDB" id="1913277at2759"/>
<keyword evidence="6 7" id="KW-0472">Membrane</keyword>
<dbReference type="GO" id="GO:0005743">
    <property type="term" value="C:mitochondrial inner membrane"/>
    <property type="evidence" value="ECO:0007669"/>
    <property type="project" value="UniProtKB-SubCell"/>
</dbReference>
<feature type="transmembrane region" description="Helical" evidence="7">
    <location>
        <begin position="47"/>
        <end position="68"/>
    </location>
</feature>
<keyword evidence="5" id="KW-0496">Mitochondrion</keyword>
<evidence type="ECO:0000256" key="5">
    <source>
        <dbReference type="ARBA" id="ARBA00023128"/>
    </source>
</evidence>
<evidence type="ECO:0000256" key="2">
    <source>
        <dbReference type="ARBA" id="ARBA00022692"/>
    </source>
</evidence>
<feature type="transmembrane region" description="Helical" evidence="7">
    <location>
        <begin position="80"/>
        <end position="98"/>
    </location>
</feature>
<evidence type="ECO:0000313" key="8">
    <source>
        <dbReference type="EMBL" id="CRK42241.1"/>
    </source>
</evidence>
<evidence type="ECO:0000256" key="7">
    <source>
        <dbReference type="SAM" id="Phobius"/>
    </source>
</evidence>